<evidence type="ECO:0000256" key="1">
    <source>
        <dbReference type="ARBA" id="ARBA00001954"/>
    </source>
</evidence>
<keyword evidence="5" id="KW-0408">Iron</keyword>
<dbReference type="SUPFAM" id="SSF51197">
    <property type="entry name" value="Clavaminate synthase-like"/>
    <property type="match status" value="1"/>
</dbReference>
<keyword evidence="4" id="KW-0560">Oxidoreductase</keyword>
<evidence type="ECO:0000259" key="6">
    <source>
        <dbReference type="PROSITE" id="PS51184"/>
    </source>
</evidence>
<organism evidence="7 8">
    <name type="scientific">Sulfurirhabdus autotrophica</name>
    <dbReference type="NCBI Taxonomy" id="1706046"/>
    <lineage>
        <taxon>Bacteria</taxon>
        <taxon>Pseudomonadati</taxon>
        <taxon>Pseudomonadota</taxon>
        <taxon>Betaproteobacteria</taxon>
        <taxon>Nitrosomonadales</taxon>
        <taxon>Sulfuricellaceae</taxon>
        <taxon>Sulfurirhabdus</taxon>
    </lineage>
</organism>
<dbReference type="Gene3D" id="3.40.366.30">
    <property type="entry name" value="50S ribosomal protein L16 arginine hydroxylase, Chain A, Domain 2"/>
    <property type="match status" value="1"/>
</dbReference>
<dbReference type="InterPro" id="IPR046799">
    <property type="entry name" value="ROXA-like_wH"/>
</dbReference>
<evidence type="ECO:0000256" key="2">
    <source>
        <dbReference type="ARBA" id="ARBA00022723"/>
    </source>
</evidence>
<evidence type="ECO:0000313" key="7">
    <source>
        <dbReference type="EMBL" id="TCV90759.1"/>
    </source>
</evidence>
<dbReference type="SMART" id="SM00558">
    <property type="entry name" value="JmjC"/>
    <property type="match status" value="1"/>
</dbReference>
<evidence type="ECO:0000256" key="5">
    <source>
        <dbReference type="ARBA" id="ARBA00023004"/>
    </source>
</evidence>
<keyword evidence="3" id="KW-0223">Dioxygenase</keyword>
<protein>
    <submittedName>
        <fullName evidence="7">50S ribosomal protein L16 3-hydroxylase</fullName>
    </submittedName>
</protein>
<comment type="caution">
    <text evidence="7">The sequence shown here is derived from an EMBL/GenBank/DDBJ whole genome shotgun (WGS) entry which is preliminary data.</text>
</comment>
<dbReference type="GO" id="GO:0016706">
    <property type="term" value="F:2-oxoglutarate-dependent dioxygenase activity"/>
    <property type="evidence" value="ECO:0007669"/>
    <property type="project" value="TreeGrafter"/>
</dbReference>
<gene>
    <name evidence="7" type="ORF">EDC63_101733</name>
</gene>
<dbReference type="RefSeq" id="WP_132920882.1">
    <property type="nucleotide sequence ID" value="NZ_SMCO01000001.1"/>
</dbReference>
<dbReference type="InterPro" id="IPR003347">
    <property type="entry name" value="JmjC_dom"/>
</dbReference>
<sequence>MNKHLLGGITPQKFLKEYWQKKPLLIRDALPEYAHLLTPNEIAGLACSEDLQSRLVTETRGKWHLRHGPFNEQDFSKLPKSKWSLLVQGINNIVPEASELLHEFSFIPHARLDDIMVSYAPKNGGIGPHVDSYDVFLLQGAGHKRWQISDQQDRSLIPDAPLRILQNFEPEEEWLVGPGDLLYLPPRYAHYGIAQDDCITYSVGFRAPSAQELATQFLVYLQDNIQIHGMYQDPDLTRQQHPAEISNKMIRKVEDMLKQIHWNRDDISQFLGRYLSEPKSHIFFDAPEPPLSPTQFKKRSHKLGIQLALQSQMLFQGQTLFLNGESFETSLPTTNSLLELADNRMLQPGTPANKDTDALLYQWYLNGYIEIQE</sequence>
<dbReference type="PROSITE" id="PS51184">
    <property type="entry name" value="JMJC"/>
    <property type="match status" value="1"/>
</dbReference>
<dbReference type="PANTHER" id="PTHR13096:SF8">
    <property type="entry name" value="RIBOSOMAL OXYGENASE 1"/>
    <property type="match status" value="1"/>
</dbReference>
<dbReference type="EMBL" id="SMCO01000001">
    <property type="protein sequence ID" value="TCV90759.1"/>
    <property type="molecule type" value="Genomic_DNA"/>
</dbReference>
<dbReference type="AlphaFoldDB" id="A0A4V2W366"/>
<keyword evidence="8" id="KW-1185">Reference proteome</keyword>
<dbReference type="Pfam" id="PF08007">
    <property type="entry name" value="JmjC_2"/>
    <property type="match status" value="1"/>
</dbReference>
<accession>A0A4V2W366</accession>
<comment type="cofactor">
    <cofactor evidence="1">
        <name>Fe(2+)</name>
        <dbReference type="ChEBI" id="CHEBI:29033"/>
    </cofactor>
</comment>
<proteinExistence type="predicted"/>
<feature type="domain" description="JmjC" evidence="6">
    <location>
        <begin position="96"/>
        <end position="222"/>
    </location>
</feature>
<keyword evidence="7" id="KW-0687">Ribonucleoprotein</keyword>
<dbReference type="InterPro" id="IPR039994">
    <property type="entry name" value="NO66-like"/>
</dbReference>
<dbReference type="Pfam" id="PF20514">
    <property type="entry name" value="WHD_ROXA"/>
    <property type="match status" value="1"/>
</dbReference>
<dbReference type="OrthoDB" id="9764016at2"/>
<dbReference type="Gene3D" id="2.60.120.650">
    <property type="entry name" value="Cupin"/>
    <property type="match status" value="1"/>
</dbReference>
<dbReference type="Proteomes" id="UP000295367">
    <property type="component" value="Unassembled WGS sequence"/>
</dbReference>
<evidence type="ECO:0000313" key="8">
    <source>
        <dbReference type="Proteomes" id="UP000295367"/>
    </source>
</evidence>
<keyword evidence="7" id="KW-0689">Ribosomal protein</keyword>
<keyword evidence="2" id="KW-0479">Metal-binding</keyword>
<evidence type="ECO:0000256" key="4">
    <source>
        <dbReference type="ARBA" id="ARBA00023002"/>
    </source>
</evidence>
<dbReference type="PANTHER" id="PTHR13096">
    <property type="entry name" value="MINA53 MYC INDUCED NUCLEAR ANTIGEN"/>
    <property type="match status" value="1"/>
</dbReference>
<dbReference type="GO" id="GO:0005840">
    <property type="term" value="C:ribosome"/>
    <property type="evidence" value="ECO:0007669"/>
    <property type="project" value="UniProtKB-KW"/>
</dbReference>
<reference evidence="7 8" key="1">
    <citation type="submission" date="2019-03" db="EMBL/GenBank/DDBJ databases">
        <title>Genomic Encyclopedia of Type Strains, Phase IV (KMG-IV): sequencing the most valuable type-strain genomes for metagenomic binning, comparative biology and taxonomic classification.</title>
        <authorList>
            <person name="Goeker M."/>
        </authorList>
    </citation>
    <scope>NUCLEOTIDE SEQUENCE [LARGE SCALE GENOMIC DNA]</scope>
    <source>
        <strain evidence="7 8">DSM 100309</strain>
    </source>
</reference>
<evidence type="ECO:0000256" key="3">
    <source>
        <dbReference type="ARBA" id="ARBA00022964"/>
    </source>
</evidence>
<name>A0A4V2W366_9PROT</name>
<dbReference type="GO" id="GO:0046872">
    <property type="term" value="F:metal ion binding"/>
    <property type="evidence" value="ECO:0007669"/>
    <property type="project" value="UniProtKB-KW"/>
</dbReference>